<evidence type="ECO:0000256" key="12">
    <source>
        <dbReference type="ARBA" id="ARBA00023049"/>
    </source>
</evidence>
<sequence length="253" mass="26607">MPLRKIHAIRRKLPFTIWVASSFFALRPSRFQGVSVRFSSIGLWVVTVALGLSSATSGGAQTPTCPQREPQRFSGVGLEMGFDPAGSMSVLRAIENSPAARSGLQAGDRVVAVDGVPVAKLKGEAAARIRGEMGSSVNLTVRRGESDFDAVLTREEITVPPRSVVGIGVTLGASKKGEPMIQTVFPNSPASEAALRSGDVIVSVDGKPAGKAADGALQGLLRGEEGVAVLVGIRRNRLVTDYSITRLRFIPGC</sequence>
<protein>
    <recommendedName>
        <fullName evidence="15">S2P endopeptidase</fullName>
    </recommendedName>
    <alternativeName>
        <fullName evidence="14">Site-2 protease RseP</fullName>
    </alternativeName>
    <alternativeName>
        <fullName evidence="16">Site-2-type intramembrane protease</fullName>
    </alternativeName>
</protein>
<evidence type="ECO:0000256" key="13">
    <source>
        <dbReference type="ARBA" id="ARBA00023136"/>
    </source>
</evidence>
<dbReference type="PANTHER" id="PTHR32060">
    <property type="entry name" value="TAIL-SPECIFIC PROTEASE"/>
    <property type="match status" value="1"/>
</dbReference>
<dbReference type="FunFam" id="2.30.42.10:FF:000095">
    <property type="entry name" value="Zinc metalloprotease"/>
    <property type="match status" value="1"/>
</dbReference>
<dbReference type="SMART" id="SM00228">
    <property type="entry name" value="PDZ"/>
    <property type="match status" value="2"/>
</dbReference>
<dbReference type="InterPro" id="IPR001478">
    <property type="entry name" value="PDZ"/>
</dbReference>
<evidence type="ECO:0000256" key="7">
    <source>
        <dbReference type="ARBA" id="ARBA00022723"/>
    </source>
</evidence>
<proteinExistence type="inferred from homology"/>
<evidence type="ECO:0000256" key="4">
    <source>
        <dbReference type="ARBA" id="ARBA00022519"/>
    </source>
</evidence>
<evidence type="ECO:0000313" key="19">
    <source>
        <dbReference type="Proteomes" id="UP000000557"/>
    </source>
</evidence>
<comment type="subcellular location">
    <subcellularLocation>
        <location evidence="1">Cell inner membrane</location>
        <topology evidence="1">Multi-pass membrane protein</topology>
    </subcellularLocation>
</comment>
<evidence type="ECO:0000256" key="1">
    <source>
        <dbReference type="ARBA" id="ARBA00004429"/>
    </source>
</evidence>
<evidence type="ECO:0000256" key="15">
    <source>
        <dbReference type="ARBA" id="ARBA00032214"/>
    </source>
</evidence>
<evidence type="ECO:0000313" key="18">
    <source>
        <dbReference type="EMBL" id="BAC88567.1"/>
    </source>
</evidence>
<keyword evidence="3" id="KW-1003">Cell membrane</keyword>
<reference evidence="18 19" key="2">
    <citation type="journal article" date="2003" name="DNA Res.">
        <title>Complete genome structure of Gloeobacter violaceus PCC 7421, a cyanobacterium that lacks thylakoids (supplement).</title>
        <authorList>
            <person name="Nakamura Y."/>
            <person name="Kaneko T."/>
            <person name="Sato S."/>
            <person name="Mimuro M."/>
            <person name="Miyashita H."/>
            <person name="Tsuchiya T."/>
            <person name="Sasamoto S."/>
            <person name="Watanabe A."/>
            <person name="Kawashima K."/>
            <person name="Kishida Y."/>
            <person name="Kiyokawa C."/>
            <person name="Kohara M."/>
            <person name="Matsumoto M."/>
            <person name="Matsuno A."/>
            <person name="Nakazaki N."/>
            <person name="Shimpo S."/>
            <person name="Takeuchi C."/>
            <person name="Yamada M."/>
            <person name="Tabata S."/>
        </authorList>
    </citation>
    <scope>NUCLEOTIDE SEQUENCE [LARGE SCALE GENOMIC DNA]</scope>
    <source>
        <strain evidence="19">ATCC 29082 / PCC 7421</strain>
    </source>
</reference>
<dbReference type="GO" id="GO:0005886">
    <property type="term" value="C:plasma membrane"/>
    <property type="evidence" value="ECO:0007669"/>
    <property type="project" value="UniProtKB-SubCell"/>
</dbReference>
<evidence type="ECO:0000256" key="14">
    <source>
        <dbReference type="ARBA" id="ARBA00030392"/>
    </source>
</evidence>
<keyword evidence="9" id="KW-0378">Hydrolase</keyword>
<evidence type="ECO:0000256" key="6">
    <source>
        <dbReference type="ARBA" id="ARBA00022692"/>
    </source>
</evidence>
<evidence type="ECO:0000256" key="8">
    <source>
        <dbReference type="ARBA" id="ARBA00022737"/>
    </source>
</evidence>
<evidence type="ECO:0000256" key="2">
    <source>
        <dbReference type="ARBA" id="ARBA00007931"/>
    </source>
</evidence>
<dbReference type="CDD" id="cd06782">
    <property type="entry name" value="cpPDZ_CPP-like"/>
    <property type="match status" value="1"/>
</dbReference>
<keyword evidence="12" id="KW-0482">Metalloprotease</keyword>
<dbReference type="EMBL" id="BA000045">
    <property type="protein sequence ID" value="BAC88567.1"/>
    <property type="molecule type" value="Genomic_DNA"/>
</dbReference>
<dbReference type="SUPFAM" id="SSF50156">
    <property type="entry name" value="PDZ domain-like"/>
    <property type="match status" value="2"/>
</dbReference>
<keyword evidence="4" id="KW-0997">Cell inner membrane</keyword>
<dbReference type="HOGENOM" id="CLU_1097382_0_0_3"/>
<dbReference type="InterPro" id="IPR041489">
    <property type="entry name" value="PDZ_6"/>
</dbReference>
<keyword evidence="8" id="KW-0677">Repeat</keyword>
<dbReference type="InterPro" id="IPR036034">
    <property type="entry name" value="PDZ_sf"/>
</dbReference>
<dbReference type="InParanoid" id="Q7NMY9"/>
<evidence type="ECO:0000259" key="17">
    <source>
        <dbReference type="PROSITE" id="PS50106"/>
    </source>
</evidence>
<dbReference type="AlphaFoldDB" id="Q7NMY9"/>
<keyword evidence="6" id="KW-0812">Transmembrane</keyword>
<dbReference type="EnsemblBacteria" id="BAC88567">
    <property type="protein sequence ID" value="BAC88567"/>
    <property type="gene ID" value="BAC88567"/>
</dbReference>
<dbReference type="KEGG" id="gvi:glr0626"/>
<keyword evidence="19" id="KW-1185">Reference proteome</keyword>
<evidence type="ECO:0000256" key="5">
    <source>
        <dbReference type="ARBA" id="ARBA00022670"/>
    </source>
</evidence>
<dbReference type="PANTHER" id="PTHR32060:SF22">
    <property type="entry name" value="CARBOXYL-TERMINAL-PROCESSING PEPTIDASE 3, CHLOROPLASTIC"/>
    <property type="match status" value="1"/>
</dbReference>
<feature type="domain" description="PDZ" evidence="17">
    <location>
        <begin position="156"/>
        <end position="235"/>
    </location>
</feature>
<dbReference type="Gene3D" id="2.30.42.10">
    <property type="match status" value="2"/>
</dbReference>
<dbReference type="GO" id="GO:0046872">
    <property type="term" value="F:metal ion binding"/>
    <property type="evidence" value="ECO:0007669"/>
    <property type="project" value="UniProtKB-KW"/>
</dbReference>
<dbReference type="Proteomes" id="UP000000557">
    <property type="component" value="Chromosome"/>
</dbReference>
<keyword evidence="10" id="KW-0862">Zinc</keyword>
<dbReference type="GO" id="GO:0008237">
    <property type="term" value="F:metallopeptidase activity"/>
    <property type="evidence" value="ECO:0007669"/>
    <property type="project" value="UniProtKB-KW"/>
</dbReference>
<keyword evidence="13" id="KW-0472">Membrane</keyword>
<evidence type="ECO:0000256" key="3">
    <source>
        <dbReference type="ARBA" id="ARBA00022475"/>
    </source>
</evidence>
<evidence type="ECO:0000256" key="10">
    <source>
        <dbReference type="ARBA" id="ARBA00022833"/>
    </source>
</evidence>
<dbReference type="STRING" id="251221.gene:10758101"/>
<evidence type="ECO:0000256" key="16">
    <source>
        <dbReference type="ARBA" id="ARBA00033476"/>
    </source>
</evidence>
<name>Q7NMY9_GLOVI</name>
<reference evidence="18 19" key="1">
    <citation type="journal article" date="2003" name="DNA Res.">
        <title>Complete genome structure of Gloeobacter violaceus PCC 7421, a cyanobacterium that lacks thylakoids.</title>
        <authorList>
            <person name="Nakamura Y."/>
            <person name="Kaneko T."/>
            <person name="Sato S."/>
            <person name="Mimuro M."/>
            <person name="Miyashita H."/>
            <person name="Tsuchiya T."/>
            <person name="Sasamoto S."/>
            <person name="Watanabe A."/>
            <person name="Kawashima K."/>
            <person name="Kishida Y."/>
            <person name="Kiyokawa C."/>
            <person name="Kohara M."/>
            <person name="Matsumoto M."/>
            <person name="Matsuno A."/>
            <person name="Nakazaki N."/>
            <person name="Shimpo S."/>
            <person name="Takeuchi C."/>
            <person name="Yamada M."/>
            <person name="Tabata S."/>
        </authorList>
    </citation>
    <scope>NUCLEOTIDE SEQUENCE [LARGE SCALE GENOMIC DNA]</scope>
    <source>
        <strain evidence="19">ATCC 29082 / PCC 7421</strain>
    </source>
</reference>
<keyword evidence="5" id="KW-0645">Protease</keyword>
<dbReference type="Pfam" id="PF17820">
    <property type="entry name" value="PDZ_6"/>
    <property type="match status" value="2"/>
</dbReference>
<gene>
    <name evidence="18" type="ordered locus">glr0626</name>
</gene>
<dbReference type="OrthoDB" id="291337at2"/>
<dbReference type="GO" id="GO:0006508">
    <property type="term" value="P:proteolysis"/>
    <property type="evidence" value="ECO:0007669"/>
    <property type="project" value="UniProtKB-KW"/>
</dbReference>
<accession>Q7NMY9</accession>
<evidence type="ECO:0000256" key="9">
    <source>
        <dbReference type="ARBA" id="ARBA00022801"/>
    </source>
</evidence>
<keyword evidence="7" id="KW-0479">Metal-binding</keyword>
<dbReference type="eggNOG" id="COG0793">
    <property type="taxonomic scope" value="Bacteria"/>
</dbReference>
<keyword evidence="11" id="KW-1133">Transmembrane helix</keyword>
<evidence type="ECO:0000256" key="11">
    <source>
        <dbReference type="ARBA" id="ARBA00022989"/>
    </source>
</evidence>
<feature type="domain" description="PDZ" evidence="17">
    <location>
        <begin position="77"/>
        <end position="145"/>
    </location>
</feature>
<comment type="similarity">
    <text evidence="2">Belongs to the peptidase M50B family.</text>
</comment>
<dbReference type="PROSITE" id="PS50106">
    <property type="entry name" value="PDZ"/>
    <property type="match status" value="2"/>
</dbReference>
<organism evidence="18 19">
    <name type="scientific">Gloeobacter violaceus (strain ATCC 29082 / PCC 7421)</name>
    <dbReference type="NCBI Taxonomy" id="251221"/>
    <lineage>
        <taxon>Bacteria</taxon>
        <taxon>Bacillati</taxon>
        <taxon>Cyanobacteriota</taxon>
        <taxon>Cyanophyceae</taxon>
        <taxon>Gloeobacterales</taxon>
        <taxon>Gloeobacteraceae</taxon>
        <taxon>Gloeobacter</taxon>
    </lineage>
</organism>